<evidence type="ECO:0000313" key="2">
    <source>
        <dbReference type="EMBL" id="RZC76393.1"/>
    </source>
</evidence>
<feature type="region of interest" description="Disordered" evidence="1">
    <location>
        <begin position="1"/>
        <end position="22"/>
    </location>
</feature>
<protein>
    <submittedName>
        <fullName evidence="2">Uncharacterized protein</fullName>
    </submittedName>
</protein>
<dbReference type="PANTHER" id="PTHR43762">
    <property type="entry name" value="L-GULONOLACTONE OXIDASE"/>
    <property type="match status" value="1"/>
</dbReference>
<dbReference type="GO" id="GO:0016899">
    <property type="term" value="F:oxidoreductase activity, acting on the CH-OH group of donors, oxygen as acceptor"/>
    <property type="evidence" value="ECO:0007669"/>
    <property type="project" value="InterPro"/>
</dbReference>
<dbReference type="PANTHER" id="PTHR43762:SF1">
    <property type="entry name" value="D-ARABINONO-1,4-LACTONE OXIDASE"/>
    <property type="match status" value="1"/>
</dbReference>
<evidence type="ECO:0000256" key="1">
    <source>
        <dbReference type="SAM" id="MobiDB-lite"/>
    </source>
</evidence>
<evidence type="ECO:0000313" key="3">
    <source>
        <dbReference type="Proteomes" id="UP000316621"/>
    </source>
</evidence>
<dbReference type="Gramene" id="RZC76393">
    <property type="protein sequence ID" value="RZC76393"/>
    <property type="gene ID" value="C5167_000548"/>
</dbReference>
<dbReference type="InterPro" id="IPR010031">
    <property type="entry name" value="FAD_lactone_oxidase-like"/>
</dbReference>
<dbReference type="EMBL" id="CM010723">
    <property type="protein sequence ID" value="RZC76393.1"/>
    <property type="molecule type" value="Genomic_DNA"/>
</dbReference>
<dbReference type="STRING" id="3469.A0A4Y7KSR4"/>
<organism evidence="2 3">
    <name type="scientific">Papaver somniferum</name>
    <name type="common">Opium poppy</name>
    <dbReference type="NCBI Taxonomy" id="3469"/>
    <lineage>
        <taxon>Eukaryota</taxon>
        <taxon>Viridiplantae</taxon>
        <taxon>Streptophyta</taxon>
        <taxon>Embryophyta</taxon>
        <taxon>Tracheophyta</taxon>
        <taxon>Spermatophyta</taxon>
        <taxon>Magnoliopsida</taxon>
        <taxon>Ranunculales</taxon>
        <taxon>Papaveraceae</taxon>
        <taxon>Papaveroideae</taxon>
        <taxon>Papaver</taxon>
    </lineage>
</organism>
<accession>A0A4Y7KSR4</accession>
<gene>
    <name evidence="2" type="ORF">C5167_000548</name>
</gene>
<dbReference type="AlphaFoldDB" id="A0A4Y7KSR4"/>
<name>A0A4Y7KSR4_PAPSO</name>
<keyword evidence="3" id="KW-1185">Reference proteome</keyword>
<dbReference type="Proteomes" id="UP000316621">
    <property type="component" value="Chromosome 9"/>
</dbReference>
<sequence length="221" mass="25026">MEELPVETKGIPAPAPTEQRWSAQSKSLMSPASSLVEDDIFSWVGAHGTGARLPPIDEQVISMKLVIPAKGTIERRNLRTLEDTFVFNMIEIKKNHKKWLTETVVVVTCNPVSKWRGPPKFEPKYVKDEALQYVRDLHLELGKKYRIGETAAKSSENDEPDIKELSFTELTDKLLSLDPLDERQSSGESQRDTEWDGVMKFWVLIVVVSSRSQRTSSLLEA</sequence>
<reference evidence="2 3" key="1">
    <citation type="journal article" date="2018" name="Science">
        <title>The opium poppy genome and morphinan production.</title>
        <authorList>
            <person name="Guo L."/>
            <person name="Winzer T."/>
            <person name="Yang X."/>
            <person name="Li Y."/>
            <person name="Ning Z."/>
            <person name="He Z."/>
            <person name="Teodor R."/>
            <person name="Lu Y."/>
            <person name="Bowser T.A."/>
            <person name="Graham I.A."/>
            <person name="Ye K."/>
        </authorList>
    </citation>
    <scope>NUCLEOTIDE SEQUENCE [LARGE SCALE GENOMIC DNA]</scope>
    <source>
        <strain evidence="3">cv. HN1</strain>
        <tissue evidence="2">Leaves</tissue>
    </source>
</reference>
<proteinExistence type="predicted"/>